<dbReference type="CDD" id="cd08829">
    <property type="entry name" value="SPFH_paraslipin"/>
    <property type="match status" value="1"/>
</dbReference>
<comment type="similarity">
    <text evidence="2">Belongs to the band 7/mec-2 family.</text>
</comment>
<dbReference type="InParanoid" id="A0A6M4H7F7"/>
<dbReference type="PRINTS" id="PR00721">
    <property type="entry name" value="STOMATIN"/>
</dbReference>
<dbReference type="InterPro" id="IPR001107">
    <property type="entry name" value="Band_7"/>
</dbReference>
<feature type="domain" description="Band 7" evidence="4">
    <location>
        <begin position="40"/>
        <end position="198"/>
    </location>
</feature>
<evidence type="ECO:0000256" key="1">
    <source>
        <dbReference type="ARBA" id="ARBA00004167"/>
    </source>
</evidence>
<keyword evidence="3" id="KW-0472">Membrane</keyword>
<keyword evidence="3" id="KW-0812">Transmembrane</keyword>
<keyword evidence="6" id="KW-1185">Reference proteome</keyword>
<evidence type="ECO:0000313" key="5">
    <source>
        <dbReference type="EMBL" id="QJR13917.1"/>
    </source>
</evidence>
<dbReference type="Pfam" id="PF01145">
    <property type="entry name" value="Band_7"/>
    <property type="match status" value="1"/>
</dbReference>
<dbReference type="InterPro" id="IPR036013">
    <property type="entry name" value="Band_7/SPFH_dom_sf"/>
</dbReference>
<dbReference type="AlphaFoldDB" id="A0A6M4H7F7"/>
<dbReference type="EMBL" id="CP053073">
    <property type="protein sequence ID" value="QJR13917.1"/>
    <property type="molecule type" value="Genomic_DNA"/>
</dbReference>
<dbReference type="FunFam" id="3.30.479.30:FF:000004">
    <property type="entry name" value="Putative membrane protease family, stomatin"/>
    <property type="match status" value="1"/>
</dbReference>
<dbReference type="RefSeq" id="WP_171160667.1">
    <property type="nucleotide sequence ID" value="NZ_CP053073.1"/>
</dbReference>
<evidence type="ECO:0000259" key="4">
    <source>
        <dbReference type="SMART" id="SM00244"/>
    </source>
</evidence>
<keyword evidence="3" id="KW-1133">Transmembrane helix</keyword>
<dbReference type="SUPFAM" id="SSF117892">
    <property type="entry name" value="Band 7/SPFH domain"/>
    <property type="match status" value="1"/>
</dbReference>
<evidence type="ECO:0000256" key="2">
    <source>
        <dbReference type="ARBA" id="ARBA00008164"/>
    </source>
</evidence>
<dbReference type="Pfam" id="PF16200">
    <property type="entry name" value="Band_7_C"/>
    <property type="match status" value="1"/>
</dbReference>
<dbReference type="InterPro" id="IPR001972">
    <property type="entry name" value="Stomatin_HflK_fam"/>
</dbReference>
<protein>
    <submittedName>
        <fullName evidence="5">Protein QmcA</fullName>
    </submittedName>
</protein>
<dbReference type="PANTHER" id="PTHR43327:SF10">
    <property type="entry name" value="STOMATIN-LIKE PROTEIN 2, MITOCHONDRIAL"/>
    <property type="match status" value="1"/>
</dbReference>
<dbReference type="FunCoup" id="A0A6M4H7F7">
    <property type="interactions" value="496"/>
</dbReference>
<dbReference type="SMART" id="SM00244">
    <property type="entry name" value="PHB"/>
    <property type="match status" value="1"/>
</dbReference>
<dbReference type="KEGG" id="upl:DSM104440_00709"/>
<gene>
    <name evidence="5" type="primary">qmcA</name>
    <name evidence="5" type="ORF">DSM104440_00709</name>
</gene>
<reference evidence="5 6" key="1">
    <citation type="submission" date="2020-04" db="EMBL/GenBank/DDBJ databases">
        <title>Usitatibacter rugosus gen. nov., sp. nov. and Usitatibacter palustris sp. nov., novel members of Usitatibacteraceae fam. nov. within the order Nitrosomonadales isolated from soil.</title>
        <authorList>
            <person name="Huber K.J."/>
            <person name="Neumann-Schaal M."/>
            <person name="Geppert A."/>
            <person name="Luckner M."/>
            <person name="Wanner G."/>
            <person name="Overmann J."/>
        </authorList>
    </citation>
    <scope>NUCLEOTIDE SEQUENCE [LARGE SCALE GENOMIC DNA]</scope>
    <source>
        <strain evidence="5 6">Swamp67</strain>
    </source>
</reference>
<dbReference type="PANTHER" id="PTHR43327">
    <property type="entry name" value="STOMATIN-LIKE PROTEIN 2, MITOCHONDRIAL"/>
    <property type="match status" value="1"/>
</dbReference>
<comment type="subcellular location">
    <subcellularLocation>
        <location evidence="1">Membrane</location>
        <topology evidence="1">Single-pass membrane protein</topology>
    </subcellularLocation>
</comment>
<organism evidence="5 6">
    <name type="scientific">Usitatibacter palustris</name>
    <dbReference type="NCBI Taxonomy" id="2732487"/>
    <lineage>
        <taxon>Bacteria</taxon>
        <taxon>Pseudomonadati</taxon>
        <taxon>Pseudomonadota</taxon>
        <taxon>Betaproteobacteria</taxon>
        <taxon>Nitrosomonadales</taxon>
        <taxon>Usitatibacteraceae</taxon>
        <taxon>Usitatibacter</taxon>
    </lineage>
</organism>
<accession>A0A6M4H7F7</accession>
<dbReference type="GO" id="GO:0098552">
    <property type="term" value="C:side of membrane"/>
    <property type="evidence" value="ECO:0007669"/>
    <property type="project" value="UniProtKB-ARBA"/>
</dbReference>
<feature type="transmembrane region" description="Helical" evidence="3">
    <location>
        <begin position="6"/>
        <end position="39"/>
    </location>
</feature>
<name>A0A6M4H7F7_9PROT</name>
<dbReference type="Gene3D" id="3.30.479.30">
    <property type="entry name" value="Band 7 domain"/>
    <property type="match status" value="1"/>
</dbReference>
<dbReference type="GO" id="GO:0005886">
    <property type="term" value="C:plasma membrane"/>
    <property type="evidence" value="ECO:0007669"/>
    <property type="project" value="UniProtKB-ARBA"/>
</dbReference>
<sequence length="331" mass="36051">MFWKSAIAIILAIVMAVLTHSALATIATFFVAMIVVVIFEGVRVVPQQNAWVIERLGKYFRTLEPGLNLIVPFIDRVAYRHMLKEIPLDIAEQVCITKDNTQLAVDGIIYYQISDPKLASYGSSDYVLAISQLAQTALRSEIGKMELDRTFESRDEINHRVVSVLDEAGRTWGIKVLRYEIKSLTPPEAILRAMQAQITAEREKRAVIAKSEGQRQQEINIADGDKQAKVLESEGDKQAQVNRAQGEAQAISLVADATASAVKVVASAIASEGGMNAANLKIAQLYVEAFGNLAKTGNTMIVPANLTDVAGMVATAMTVMDRTKTGQAATK</sequence>
<dbReference type="Proteomes" id="UP000503096">
    <property type="component" value="Chromosome"/>
</dbReference>
<dbReference type="InterPro" id="IPR050710">
    <property type="entry name" value="Band7/mec-2_domain"/>
</dbReference>
<evidence type="ECO:0000313" key="6">
    <source>
        <dbReference type="Proteomes" id="UP000503096"/>
    </source>
</evidence>
<dbReference type="InterPro" id="IPR032435">
    <property type="entry name" value="STML2-like_C"/>
</dbReference>
<proteinExistence type="inferred from homology"/>
<evidence type="ECO:0000256" key="3">
    <source>
        <dbReference type="SAM" id="Phobius"/>
    </source>
</evidence>